<evidence type="ECO:0000313" key="9">
    <source>
        <dbReference type="EMBL" id="UYV83364.1"/>
    </source>
</evidence>
<dbReference type="Gene3D" id="2.60.40.1360">
    <property type="match status" value="1"/>
</dbReference>
<dbReference type="InterPro" id="IPR037094">
    <property type="entry name" value="Glyco_hydro_38_cen_sf"/>
</dbReference>
<dbReference type="Pfam" id="PF00665">
    <property type="entry name" value="rve"/>
    <property type="match status" value="1"/>
</dbReference>
<dbReference type="InterPro" id="IPR001584">
    <property type="entry name" value="Integrase_cat-core"/>
</dbReference>
<dbReference type="InterPro" id="IPR012337">
    <property type="entry name" value="RNaseH-like_sf"/>
</dbReference>
<dbReference type="SUPFAM" id="SSF53098">
    <property type="entry name" value="Ribonuclease H-like"/>
    <property type="match status" value="1"/>
</dbReference>
<keyword evidence="4" id="KW-0378">Hydrolase</keyword>
<dbReference type="Gene3D" id="1.20.1270.50">
    <property type="entry name" value="Glycoside hydrolase family 38, central domain"/>
    <property type="match status" value="1"/>
</dbReference>
<dbReference type="InterPro" id="IPR036397">
    <property type="entry name" value="RNaseH_sf"/>
</dbReference>
<evidence type="ECO:0000256" key="4">
    <source>
        <dbReference type="ARBA" id="ARBA00022801"/>
    </source>
</evidence>
<sequence>MLLNTSDRDNDIYERQDIQRASVRYIISSVIGQLLEQPERRFVLVESAFLWRWWKEQPDSVKKEVHRLVENGQLQFAGGGWSMNDEAGPTYLSIIDNMSWGMRFLNDTFGPCGVPKVAWQIDPFGHSKEQASLFAQDDPDLEGTNAERRVNYFLKQMEEQSKVFATDNLIVTMGDDFNYQCASSWFINLDLLIKNINLRQSNGSKWNAFYSTPACYLYSLHQTGRSWPLKTDDFMPYASSEQSYWTGYFTSRPAFKGHAKSASGFLQISFNFKLRYLYRGTARQDVDCDYTWRLETGTTAAQEVTSRALSKLMTKNPKHPALPQVYCNQLNISVCDISQNEDSFTVTVYNPLAEAISTPVHIPVDTANLEVYNTDGEPITSQILEVTIDGESGLLKRVRNIQKGITSDIRQNFHLYYGNDRYSQKSGAYVFRPFNNTAYPIVNKTKVSILEYMGGFDFITYYEKSYEIGRICLKSLGPLVTEVHQVYTPWLSQVIRLYNGSDILELDWVVGPLPSSDFKGREVITRFDSDLKSNGVFYTDSNGRESQVRIRDSRSSYNLNMHEPISSNYYPVNSHIYITSFSCVFCARQDRERKAQLTIFNDRTQGGSSLKDGSLELMVHRRLFVDDGFGVGEPLNEPGENGKGLIVRGKHLLSLSSVDYAAVVKREVSRRLLLQPSLSFAALPRHETVRSYISNYRTQYSGLTQSGLPSNVNLLSLEPWSGGNLLVRLEHLYEKGDDPQGLSLPVTVDLKEVFSTIKIQKIREATLGGDQYLDEASPRLKWKTDVPAGMPPLMRNILSGVMAALTLLVMLSLLRDNSGHHQEEVLRWLKDNNLYQDRKAILSAVQVVQVMIIMKYVVSVLSVPILLDTREIASNMVAQNTLYVPDMRHSVLSVLQMIENGRKVVFNRSGCHIMDMKGKLLIEGKKLGRLYYVQTTPSSPIDQNDRVSLASECKEELTLELWHKRLMHVNAYTIEKMAKNQSVRGLVCSPGKARKVRRLQPGKARKVRRLFDRQVLPSAIPSTLTQGGKRNHAVGLGPCGLDGSTRRIELGGAKYVLTIIDESTRYTSVFFLKNKGGTLGKVKEWIQESEKQTSRKLKRIRTDNGLEFCSKEWDTFCKSVGIVHEHTMTYTPQQNGVAERMNRTLLDLVRSTISGSGLPKASWAELTYTAAYVRNRVLNNHNGESTPYELWTGNKPSLKHLRAIGCQVFVHIPRQVRKSKLERRAVKGNLVGYALRGRGYRVWIPEMNKVVESRDCVFNERDVSRNDSNREVLPSVEHYSYGTQQEIEEIPVSLLDQEDVTPTEEDSHNEDTVKPSPTRSHPMILRNQRNAQNSIALLSTEVNKWKKPSRHIDQATGEKPARTSSFETLKRRSQGKLMPAFYPEPYTIISIPSPQTIEIDKPCQPENKHTTIVNISKVKLWDPVTEDNTEPPFPFQEEEDLEGCLGIEPNKQASTDSPQVLFSSIKEKKIQITPQSPWRNYCRFRENNKKSCPGMRFYMESVSIDM</sequence>
<evidence type="ECO:0000313" key="10">
    <source>
        <dbReference type="Proteomes" id="UP001235939"/>
    </source>
</evidence>
<dbReference type="Gene3D" id="2.70.98.30">
    <property type="entry name" value="Golgi alpha-mannosidase II, domain 4"/>
    <property type="match status" value="1"/>
</dbReference>
<keyword evidence="5" id="KW-0862">Zinc</keyword>
<reference evidence="9 10" key="1">
    <citation type="submission" date="2022-03" db="EMBL/GenBank/DDBJ databases">
        <title>A chromosomal length assembly of Cordylochernes scorpioides.</title>
        <authorList>
            <person name="Zeh D."/>
            <person name="Zeh J."/>
        </authorList>
    </citation>
    <scope>NUCLEOTIDE SEQUENCE [LARGE SCALE GENOMIC DNA]</scope>
    <source>
        <strain evidence="9">IN4F17</strain>
        <tissue evidence="9">Whole Body</tissue>
    </source>
</reference>
<protein>
    <submittedName>
        <fullName evidence="9">MAN2B1</fullName>
    </submittedName>
</protein>
<dbReference type="Pfam" id="PF07748">
    <property type="entry name" value="Glyco_hydro_38C"/>
    <property type="match status" value="1"/>
</dbReference>
<proteinExistence type="inferred from homology"/>
<dbReference type="InterPro" id="IPR011682">
    <property type="entry name" value="Glyco_hydro_38_C"/>
</dbReference>
<name>A0ABY6LR67_9ARAC</name>
<keyword evidence="3" id="KW-0479">Metal-binding</keyword>
<dbReference type="InterPro" id="IPR000602">
    <property type="entry name" value="Glyco_hydro_38_N"/>
</dbReference>
<dbReference type="PROSITE" id="PS50994">
    <property type="entry name" value="INTEGRASE"/>
    <property type="match status" value="1"/>
</dbReference>
<dbReference type="InterPro" id="IPR028995">
    <property type="entry name" value="Glyco_hydro_57/38_cen_sf"/>
</dbReference>
<evidence type="ECO:0000256" key="3">
    <source>
        <dbReference type="ARBA" id="ARBA00022723"/>
    </source>
</evidence>
<evidence type="ECO:0000259" key="8">
    <source>
        <dbReference type="PROSITE" id="PS50994"/>
    </source>
</evidence>
<evidence type="ECO:0000256" key="6">
    <source>
        <dbReference type="ARBA" id="ARBA00023295"/>
    </source>
</evidence>
<dbReference type="EMBL" id="CP092885">
    <property type="protein sequence ID" value="UYV83364.1"/>
    <property type="molecule type" value="Genomic_DNA"/>
</dbReference>
<dbReference type="PANTHER" id="PTHR11607">
    <property type="entry name" value="ALPHA-MANNOSIDASE"/>
    <property type="match status" value="1"/>
</dbReference>
<accession>A0ABY6LR67</accession>
<gene>
    <name evidence="9" type="ORF">LAZ67_23000792</name>
</gene>
<dbReference type="InterPro" id="IPR027291">
    <property type="entry name" value="Glyco_hydro_38_N_sf"/>
</dbReference>
<feature type="region of interest" description="Disordered" evidence="7">
    <location>
        <begin position="1347"/>
        <end position="1366"/>
    </location>
</feature>
<feature type="domain" description="Integrase catalytic" evidence="8">
    <location>
        <begin position="1034"/>
        <end position="1195"/>
    </location>
</feature>
<organism evidence="9 10">
    <name type="scientific">Cordylochernes scorpioides</name>
    <dbReference type="NCBI Taxonomy" id="51811"/>
    <lineage>
        <taxon>Eukaryota</taxon>
        <taxon>Metazoa</taxon>
        <taxon>Ecdysozoa</taxon>
        <taxon>Arthropoda</taxon>
        <taxon>Chelicerata</taxon>
        <taxon>Arachnida</taxon>
        <taxon>Pseudoscorpiones</taxon>
        <taxon>Cheliferoidea</taxon>
        <taxon>Chernetidae</taxon>
        <taxon>Cordylochernes</taxon>
    </lineage>
</organism>
<keyword evidence="6" id="KW-0326">Glycosidase</keyword>
<keyword evidence="10" id="KW-1185">Reference proteome</keyword>
<dbReference type="InterPro" id="IPR011330">
    <property type="entry name" value="Glyco_hydro/deAcase_b/a-brl"/>
</dbReference>
<dbReference type="InterPro" id="IPR050843">
    <property type="entry name" value="Glycosyl_Hydrlase_38"/>
</dbReference>
<evidence type="ECO:0000256" key="1">
    <source>
        <dbReference type="ARBA" id="ARBA00001947"/>
    </source>
</evidence>
<evidence type="ECO:0000256" key="7">
    <source>
        <dbReference type="SAM" id="MobiDB-lite"/>
    </source>
</evidence>
<dbReference type="Proteomes" id="UP001235939">
    <property type="component" value="Chromosome 23"/>
</dbReference>
<dbReference type="Pfam" id="PF25597">
    <property type="entry name" value="SH3_retrovirus"/>
    <property type="match status" value="1"/>
</dbReference>
<dbReference type="Gene3D" id="3.20.110.10">
    <property type="entry name" value="Glycoside hydrolase 38, N terminal domain"/>
    <property type="match status" value="2"/>
</dbReference>
<comment type="cofactor">
    <cofactor evidence="1">
        <name>Zn(2+)</name>
        <dbReference type="ChEBI" id="CHEBI:29105"/>
    </cofactor>
</comment>
<dbReference type="SUPFAM" id="SSF74650">
    <property type="entry name" value="Galactose mutarotase-like"/>
    <property type="match status" value="1"/>
</dbReference>
<dbReference type="InterPro" id="IPR011013">
    <property type="entry name" value="Gal_mutarotase_sf_dom"/>
</dbReference>
<dbReference type="Gene3D" id="3.30.420.10">
    <property type="entry name" value="Ribonuclease H-like superfamily/Ribonuclease H"/>
    <property type="match status" value="1"/>
</dbReference>
<evidence type="ECO:0000256" key="5">
    <source>
        <dbReference type="ARBA" id="ARBA00022833"/>
    </source>
</evidence>
<dbReference type="SUPFAM" id="SSF88713">
    <property type="entry name" value="Glycoside hydrolase/deacetylase"/>
    <property type="match status" value="1"/>
</dbReference>
<dbReference type="Pfam" id="PF01074">
    <property type="entry name" value="Glyco_hydro_38N"/>
    <property type="match status" value="2"/>
</dbReference>
<evidence type="ECO:0000256" key="2">
    <source>
        <dbReference type="ARBA" id="ARBA00009792"/>
    </source>
</evidence>
<dbReference type="SUPFAM" id="SSF88688">
    <property type="entry name" value="Families 57/38 glycoside transferase middle domain"/>
    <property type="match status" value="1"/>
</dbReference>
<feature type="region of interest" description="Disordered" evidence="7">
    <location>
        <begin position="1299"/>
        <end position="1324"/>
    </location>
</feature>
<comment type="similarity">
    <text evidence="2">Belongs to the glycosyl hydrolase 38 family.</text>
</comment>
<dbReference type="InterPro" id="IPR057670">
    <property type="entry name" value="SH3_retrovirus"/>
</dbReference>
<dbReference type="PANTHER" id="PTHR11607:SF3">
    <property type="entry name" value="LYSOSOMAL ALPHA-MANNOSIDASE"/>
    <property type="match status" value="1"/>
</dbReference>